<evidence type="ECO:0000313" key="8">
    <source>
        <dbReference type="Proteomes" id="UP000244906"/>
    </source>
</evidence>
<dbReference type="EMBL" id="QDDL01000001">
    <property type="protein sequence ID" value="PVZ72267.1"/>
    <property type="molecule type" value="Genomic_DNA"/>
</dbReference>
<dbReference type="SUPFAM" id="SSF111342">
    <property type="entry name" value="CbiD-like"/>
    <property type="match status" value="1"/>
</dbReference>
<comment type="catalytic activity">
    <reaction evidence="5">
        <text>Co-precorrin-5B + S-adenosyl-L-methionine = Co-precorrin-6A + S-adenosyl-L-homocysteine</text>
        <dbReference type="Rhea" id="RHEA:26285"/>
        <dbReference type="ChEBI" id="CHEBI:57856"/>
        <dbReference type="ChEBI" id="CHEBI:59789"/>
        <dbReference type="ChEBI" id="CHEBI:60063"/>
        <dbReference type="ChEBI" id="CHEBI:60064"/>
        <dbReference type="EC" id="2.1.1.195"/>
    </reaction>
</comment>
<dbReference type="HAMAP" id="MF_00787">
    <property type="entry name" value="CbiD"/>
    <property type="match status" value="1"/>
</dbReference>
<dbReference type="InterPro" id="IPR002748">
    <property type="entry name" value="CbiD"/>
</dbReference>
<dbReference type="PANTHER" id="PTHR35863">
    <property type="entry name" value="COBALT-PRECORRIN-5B C(1)-METHYLTRANSFERASE"/>
    <property type="match status" value="1"/>
</dbReference>
<evidence type="ECO:0000256" key="4">
    <source>
        <dbReference type="ARBA" id="ARBA00022691"/>
    </source>
</evidence>
<evidence type="ECO:0000313" key="7">
    <source>
        <dbReference type="EMBL" id="PVZ72267.1"/>
    </source>
</evidence>
<gene>
    <name evidence="5" type="primary">cbiD</name>
    <name evidence="7" type="ORF">DC094_04435</name>
</gene>
<protein>
    <recommendedName>
        <fullName evidence="5">Cobalt-precorrin-5B C(1)-methyltransferase</fullName>
        <ecNumber evidence="5">2.1.1.195</ecNumber>
    </recommendedName>
    <alternativeName>
        <fullName evidence="5">Cobalt-precorrin-6A synthase</fullName>
    </alternativeName>
</protein>
<evidence type="ECO:0000256" key="1">
    <source>
        <dbReference type="ARBA" id="ARBA00022573"/>
    </source>
</evidence>
<comment type="similarity">
    <text evidence="5">Belongs to the CbiD family.</text>
</comment>
<evidence type="ECO:0000256" key="5">
    <source>
        <dbReference type="HAMAP-Rule" id="MF_00787"/>
    </source>
</evidence>
<dbReference type="EC" id="2.1.1.195" evidence="5"/>
<dbReference type="InterPro" id="IPR036074">
    <property type="entry name" value="CbiD_sf"/>
</dbReference>
<evidence type="ECO:0000256" key="2">
    <source>
        <dbReference type="ARBA" id="ARBA00022603"/>
    </source>
</evidence>
<accession>A0A2V1H4Y8</accession>
<dbReference type="NCBIfam" id="NF000849">
    <property type="entry name" value="PRK00075.1-1"/>
    <property type="match status" value="1"/>
</dbReference>
<dbReference type="GO" id="GO:0032259">
    <property type="term" value="P:methylation"/>
    <property type="evidence" value="ECO:0007669"/>
    <property type="project" value="UniProtKB-KW"/>
</dbReference>
<dbReference type="AlphaFoldDB" id="A0A2V1H4Y8"/>
<dbReference type="Proteomes" id="UP000244906">
    <property type="component" value="Unassembled WGS sequence"/>
</dbReference>
<keyword evidence="8" id="KW-1185">Reference proteome</keyword>
<sequence>MTEQTSLPSDISPDASPNVKQGTVIKKSSAKIKRSKNSAELRSGFTTGACAAAASRAAAHYLLTGNQIEQITITLPIGEQATFKLVRLQQAENGVLAGIIKDAGDDPDCTHGAEIQSLVTYSQQAGIRIDGGEGVAKVTLPGLELPVGMAAINPVPRKNILQMVEKEWHLRPATIDKKYLGLSVEIRVPNGVELAKQTIAERLGLIGGISILGTRGTVKPYSTSAFASSVRQAIQVATTNQTRHLVLTTGSRTEKAAKTIFPELSGMSFIQAGDFVGVGLRSARRYQAEQVSIVVMVGKLCKMVAGHLMTHVSGEKIDFNLLSKLANEIGSQHSFSQKIAAANTGRHLLQIYFQQPLDGYLDLLCKQAKQHASAYIDQQLPIEFYLVDFEGQLIASSDCS</sequence>
<keyword evidence="3 5" id="KW-0808">Transferase</keyword>
<name>A0A2V1H4Y8_9GAMM</name>
<feature type="region of interest" description="Disordered" evidence="6">
    <location>
        <begin position="1"/>
        <end position="23"/>
    </location>
</feature>
<dbReference type="PIRSF" id="PIRSF026782">
    <property type="entry name" value="CbiD"/>
    <property type="match status" value="1"/>
</dbReference>
<reference evidence="7 8" key="1">
    <citation type="submission" date="2018-04" db="EMBL/GenBank/DDBJ databases">
        <title>Thalassorhabdus spongiae gen. nov., sp. nov., isolated from a marine sponge in South-West Iceland.</title>
        <authorList>
            <person name="Knobloch S."/>
            <person name="Daussin A."/>
            <person name="Johannsson R."/>
            <person name="Marteinsson V.T."/>
        </authorList>
    </citation>
    <scope>NUCLEOTIDE SEQUENCE [LARGE SCALE GENOMIC DNA]</scope>
    <source>
        <strain evidence="7 8">Hp12</strain>
    </source>
</reference>
<dbReference type="PANTHER" id="PTHR35863:SF1">
    <property type="entry name" value="COBALT-PRECORRIN-5B C(1)-METHYLTRANSFERASE"/>
    <property type="match status" value="1"/>
</dbReference>
<dbReference type="UniPathway" id="UPA00148">
    <property type="reaction ID" value="UER00227"/>
</dbReference>
<dbReference type="Gene3D" id="3.30.2110.10">
    <property type="entry name" value="CbiD-like"/>
    <property type="match status" value="1"/>
</dbReference>
<keyword evidence="2 5" id="KW-0489">Methyltransferase</keyword>
<dbReference type="RefSeq" id="WP_116685852.1">
    <property type="nucleotide sequence ID" value="NZ_CAWNYD010000001.1"/>
</dbReference>
<dbReference type="OrthoDB" id="6439987at2"/>
<dbReference type="GO" id="GO:0019251">
    <property type="term" value="P:anaerobic cobalamin biosynthetic process"/>
    <property type="evidence" value="ECO:0007669"/>
    <property type="project" value="UniProtKB-UniRule"/>
</dbReference>
<proteinExistence type="inferred from homology"/>
<evidence type="ECO:0000256" key="3">
    <source>
        <dbReference type="ARBA" id="ARBA00022679"/>
    </source>
</evidence>
<comment type="pathway">
    <text evidence="5">Cofactor biosynthesis; adenosylcobalamin biosynthesis; cob(II)yrinate a,c-diamide from sirohydrochlorin (anaerobic route): step 6/10.</text>
</comment>
<comment type="caution">
    <text evidence="7">The sequence shown here is derived from an EMBL/GenBank/DDBJ whole genome shotgun (WGS) entry which is preliminary data.</text>
</comment>
<dbReference type="NCBIfam" id="TIGR00312">
    <property type="entry name" value="cbiD"/>
    <property type="match status" value="1"/>
</dbReference>
<dbReference type="Pfam" id="PF01888">
    <property type="entry name" value="CbiD"/>
    <property type="match status" value="1"/>
</dbReference>
<comment type="function">
    <text evidence="5">Catalyzes the methylation of C-1 in cobalt-precorrin-5B to form cobalt-precorrin-6A.</text>
</comment>
<keyword evidence="4 5" id="KW-0949">S-adenosyl-L-methionine</keyword>
<organism evidence="7 8">
    <name type="scientific">Pelagibaculum spongiae</name>
    <dbReference type="NCBI Taxonomy" id="2080658"/>
    <lineage>
        <taxon>Bacteria</taxon>
        <taxon>Pseudomonadati</taxon>
        <taxon>Pseudomonadota</taxon>
        <taxon>Gammaproteobacteria</taxon>
        <taxon>Oceanospirillales</taxon>
        <taxon>Pelagibaculum</taxon>
    </lineage>
</organism>
<dbReference type="GO" id="GO:0043780">
    <property type="term" value="F:cobalt-precorrin-5B C1-methyltransferase activity"/>
    <property type="evidence" value="ECO:0007669"/>
    <property type="project" value="RHEA"/>
</dbReference>
<keyword evidence="1 5" id="KW-0169">Cobalamin biosynthesis</keyword>
<evidence type="ECO:0000256" key="6">
    <source>
        <dbReference type="SAM" id="MobiDB-lite"/>
    </source>
</evidence>